<feature type="transmembrane region" description="Helical" evidence="1">
    <location>
        <begin position="12"/>
        <end position="35"/>
    </location>
</feature>
<accession>A0A1R4KCT8</accession>
<keyword evidence="1" id="KW-1133">Transmembrane helix</keyword>
<evidence type="ECO:0000256" key="1">
    <source>
        <dbReference type="SAM" id="Phobius"/>
    </source>
</evidence>
<reference evidence="2 3" key="1">
    <citation type="submission" date="2017-02" db="EMBL/GenBank/DDBJ databases">
        <authorList>
            <person name="Peterson S.W."/>
        </authorList>
    </citation>
    <scope>NUCLEOTIDE SEQUENCE [LARGE SCALE GENOMIC DNA]</scope>
    <source>
        <strain evidence="2 3">42ea</strain>
    </source>
</reference>
<organism evidence="2 3">
    <name type="scientific">Marinilactibacillus psychrotolerans 42ea</name>
    <dbReference type="NCBI Taxonomy" id="1255609"/>
    <lineage>
        <taxon>Bacteria</taxon>
        <taxon>Bacillati</taxon>
        <taxon>Bacillota</taxon>
        <taxon>Bacilli</taxon>
        <taxon>Lactobacillales</taxon>
        <taxon>Carnobacteriaceae</taxon>
        <taxon>Marinilactibacillus</taxon>
    </lineage>
</organism>
<sequence>MIFIKKTNTLRLTVTALLTAIAIVIPMVMPIKILIEPASFTLASHVPIFLAMFFSPGIAIAVSLGSAAGFLLASFPIVVVLRALSHVVFAYVGAKYLVNRREQVLRSPLKSTIFSLLIGCLHGAAEMLVVSMFFFGLIPGSSYSEGFFLAVFLLVGVGTIIHSMVDFLISQFVWTSLGSRVQSLAKRIENK</sequence>
<feature type="transmembrane region" description="Helical" evidence="1">
    <location>
        <begin position="113"/>
        <end position="135"/>
    </location>
</feature>
<name>A0A1R4KCT8_9LACT</name>
<evidence type="ECO:0000313" key="2">
    <source>
        <dbReference type="EMBL" id="SJN42099.1"/>
    </source>
</evidence>
<gene>
    <name evidence="2" type="ORF">FM115_09295</name>
</gene>
<keyword evidence="1" id="KW-0472">Membrane</keyword>
<keyword evidence="1" id="KW-0812">Transmembrane</keyword>
<feature type="transmembrane region" description="Helical" evidence="1">
    <location>
        <begin position="42"/>
        <end position="64"/>
    </location>
</feature>
<feature type="transmembrane region" description="Helical" evidence="1">
    <location>
        <begin position="70"/>
        <end position="92"/>
    </location>
</feature>
<dbReference type="AlphaFoldDB" id="A0A1R4KCT8"/>
<dbReference type="Proteomes" id="UP000195611">
    <property type="component" value="Unassembled WGS sequence"/>
</dbReference>
<protein>
    <submittedName>
        <fullName evidence="2">Substrate-specific component NiaX of predicted niacin ECF transporter</fullName>
    </submittedName>
</protein>
<dbReference type="EMBL" id="FUKW01000132">
    <property type="protein sequence ID" value="SJN42099.1"/>
    <property type="molecule type" value="Genomic_DNA"/>
</dbReference>
<dbReference type="Gene3D" id="1.10.1760.20">
    <property type="match status" value="1"/>
</dbReference>
<evidence type="ECO:0000313" key="3">
    <source>
        <dbReference type="Proteomes" id="UP000195611"/>
    </source>
</evidence>
<proteinExistence type="predicted"/>
<feature type="transmembrane region" description="Helical" evidence="1">
    <location>
        <begin position="147"/>
        <end position="169"/>
    </location>
</feature>